<dbReference type="InterPro" id="IPR044790">
    <property type="entry name" value="MD26C-like"/>
</dbReference>
<dbReference type="Gene3D" id="1.20.930.10">
    <property type="entry name" value="Conserved domain common to transcription factors TFIIS, elongin A, CRSP70"/>
    <property type="match status" value="1"/>
</dbReference>
<dbReference type="SMART" id="SM00509">
    <property type="entry name" value="TFS2N"/>
    <property type="match status" value="1"/>
</dbReference>
<dbReference type="Gramene" id="Solyc11g005450.2.1">
    <property type="protein sequence ID" value="Solyc11g005450.2.1"/>
    <property type="gene ID" value="Solyc11g005450.2"/>
</dbReference>
<evidence type="ECO:0000256" key="3">
    <source>
        <dbReference type="PROSITE-ProRule" id="PRU00649"/>
    </source>
</evidence>
<feature type="domain" description="TFIIS N-terminal" evidence="5">
    <location>
        <begin position="117"/>
        <end position="191"/>
    </location>
</feature>
<evidence type="ECO:0000259" key="5">
    <source>
        <dbReference type="PROSITE" id="PS51319"/>
    </source>
</evidence>
<reference evidence="6" key="2">
    <citation type="submission" date="2019-01" db="UniProtKB">
        <authorList>
            <consortium name="EnsemblPlants"/>
        </authorList>
    </citation>
    <scope>IDENTIFICATION</scope>
    <source>
        <strain evidence="6">cv. Heinz 1706</strain>
    </source>
</reference>
<dbReference type="CDD" id="cd00183">
    <property type="entry name" value="TFIIS_I"/>
    <property type="match status" value="1"/>
</dbReference>
<dbReference type="PANTHER" id="PTHR47210">
    <property type="entry name" value="MEDIATOR OF RNA POLYMERASE II TRANSCRIPTION SUBUNIT 26C-RELATED"/>
    <property type="match status" value="1"/>
</dbReference>
<evidence type="ECO:0000256" key="4">
    <source>
        <dbReference type="SAM" id="MobiDB-lite"/>
    </source>
</evidence>
<dbReference type="Proteomes" id="UP000004994">
    <property type="component" value="Chromosome 11"/>
</dbReference>
<feature type="compositionally biased region" description="Acidic residues" evidence="4">
    <location>
        <begin position="97"/>
        <end position="111"/>
    </location>
</feature>
<dbReference type="PANTHER" id="PTHR47210:SF1">
    <property type="entry name" value="MEDIATOR OF RNA POLYMERASE II TRANSCRIPTION SUBUNIT 26C-RELATED"/>
    <property type="match status" value="1"/>
</dbReference>
<comment type="subcellular location">
    <subcellularLocation>
        <location evidence="1 3">Nucleus</location>
    </subcellularLocation>
</comment>
<dbReference type="Pfam" id="PF08711">
    <property type="entry name" value="Med26"/>
    <property type="match status" value="1"/>
</dbReference>
<dbReference type="SUPFAM" id="SSF47676">
    <property type="entry name" value="Conserved domain common to transcription factors TFIIS, elongin A, CRSP70"/>
    <property type="match status" value="1"/>
</dbReference>
<dbReference type="InterPro" id="IPR035441">
    <property type="entry name" value="TFIIS/LEDGF_dom_sf"/>
</dbReference>
<feature type="region of interest" description="Disordered" evidence="4">
    <location>
        <begin position="203"/>
        <end position="288"/>
    </location>
</feature>
<dbReference type="InterPro" id="IPR003617">
    <property type="entry name" value="TFIIS/CRSP70_N_sub"/>
</dbReference>
<feature type="region of interest" description="Disordered" evidence="4">
    <location>
        <begin position="53"/>
        <end position="111"/>
    </location>
</feature>
<feature type="compositionally biased region" description="Low complexity" evidence="4">
    <location>
        <begin position="234"/>
        <end position="246"/>
    </location>
</feature>
<name>A0A3Q7IPW6_SOLLC</name>
<accession>A0A3Q7IPW6</accession>
<evidence type="ECO:0000256" key="1">
    <source>
        <dbReference type="ARBA" id="ARBA00004123"/>
    </source>
</evidence>
<reference evidence="6" key="1">
    <citation type="journal article" date="2012" name="Nature">
        <title>The tomato genome sequence provides insights into fleshy fruit evolution.</title>
        <authorList>
            <consortium name="Tomato Genome Consortium"/>
        </authorList>
    </citation>
    <scope>NUCLEOTIDE SEQUENCE [LARGE SCALE GENOMIC DNA]</scope>
    <source>
        <strain evidence="6">cv. Heinz 1706</strain>
    </source>
</reference>
<proteinExistence type="predicted"/>
<dbReference type="InterPro" id="IPR017923">
    <property type="entry name" value="TFIIS_N"/>
</dbReference>
<feature type="compositionally biased region" description="Basic and acidic residues" evidence="4">
    <location>
        <begin position="86"/>
        <end position="96"/>
    </location>
</feature>
<dbReference type="GO" id="GO:0005634">
    <property type="term" value="C:nucleus"/>
    <property type="evidence" value="ECO:0007669"/>
    <property type="project" value="UniProtKB-SubCell"/>
</dbReference>
<dbReference type="PaxDb" id="4081-Solyc11g005450.1.1"/>
<sequence length="367" mass="42048">MDLDEFRLILSESKVDVWTMMDAAISVAAVDCADELKRRRDGIVEKLYFTRSRSSDDVGNGQHRLDNGTRNVEMMMNKSPLTPESNQREKENSNDKNEEEEDADPYGGLFDDDDEQTQILTIKQQLENPQLSDEDVVDLLQNLADMDITFQALQDTDIGRHVNQLRKHPSSEVRRLVKMLVRKWKGTVDDWVRLNPPEQHESANLIAADDDSPQQSVRRNQQNGNHQVPDFAYSPNPRNGSSSSDRNNSESEYKPKPVPQRNVTPTRPLQSAPKPVSAPPPSRPLPRESAIDIERLNSARRRLQENYQEAQNGVVLDFRILYCRIISNSKTKKQRTIQVMDIHEIPKPKNGFIAKNKGGFQSRHHHR</sequence>
<dbReference type="STRING" id="4081.A0A3Q7IPW6"/>
<feature type="region of interest" description="Disordered" evidence="4">
    <location>
        <begin position="348"/>
        <end position="367"/>
    </location>
</feature>
<evidence type="ECO:0000313" key="7">
    <source>
        <dbReference type="Proteomes" id="UP000004994"/>
    </source>
</evidence>
<keyword evidence="7" id="KW-1185">Reference proteome</keyword>
<organism evidence="6">
    <name type="scientific">Solanum lycopersicum</name>
    <name type="common">Tomato</name>
    <name type="synonym">Lycopersicon esculentum</name>
    <dbReference type="NCBI Taxonomy" id="4081"/>
    <lineage>
        <taxon>Eukaryota</taxon>
        <taxon>Viridiplantae</taxon>
        <taxon>Streptophyta</taxon>
        <taxon>Embryophyta</taxon>
        <taxon>Tracheophyta</taxon>
        <taxon>Spermatophyta</taxon>
        <taxon>Magnoliopsida</taxon>
        <taxon>eudicotyledons</taxon>
        <taxon>Gunneridae</taxon>
        <taxon>Pentapetalae</taxon>
        <taxon>asterids</taxon>
        <taxon>lamiids</taxon>
        <taxon>Solanales</taxon>
        <taxon>Solanaceae</taxon>
        <taxon>Solanoideae</taxon>
        <taxon>Solaneae</taxon>
        <taxon>Solanum</taxon>
        <taxon>Solanum subgen. Lycopersicon</taxon>
    </lineage>
</organism>
<dbReference type="AlphaFoldDB" id="A0A3Q7IPW6"/>
<dbReference type="FunCoup" id="A0A3Q7IPW6">
    <property type="interactions" value="1883"/>
</dbReference>
<evidence type="ECO:0000313" key="6">
    <source>
        <dbReference type="EnsemblPlants" id="Solyc11g005450.2.1"/>
    </source>
</evidence>
<dbReference type="InParanoid" id="A0A3Q7IPW6"/>
<dbReference type="EnsemblPlants" id="Solyc11g005450.2.1">
    <property type="protein sequence ID" value="Solyc11g005450.2.1"/>
    <property type="gene ID" value="Solyc11g005450.2"/>
</dbReference>
<dbReference type="OMA" id="EWVKSNT"/>
<evidence type="ECO:0000256" key="2">
    <source>
        <dbReference type="ARBA" id="ARBA00023242"/>
    </source>
</evidence>
<protein>
    <recommendedName>
        <fullName evidence="5">TFIIS N-terminal domain-containing protein</fullName>
    </recommendedName>
</protein>
<dbReference type="PROSITE" id="PS51319">
    <property type="entry name" value="TFIIS_N"/>
    <property type="match status" value="1"/>
</dbReference>
<feature type="compositionally biased region" description="Polar residues" evidence="4">
    <location>
        <begin position="213"/>
        <end position="226"/>
    </location>
</feature>
<keyword evidence="2 3" id="KW-0539">Nucleus</keyword>